<protein>
    <submittedName>
        <fullName evidence="1">Uncharacterized protein</fullName>
    </submittedName>
</protein>
<reference evidence="1" key="1">
    <citation type="submission" date="2022-04" db="EMBL/GenBank/DDBJ databases">
        <title>Hymenobacter sp. isolated from the air.</title>
        <authorList>
            <person name="Won M."/>
            <person name="Lee C.-M."/>
            <person name="Woen H.-Y."/>
            <person name="Kwon S.-W."/>
        </authorList>
    </citation>
    <scope>NUCLEOTIDE SEQUENCE</scope>
    <source>
        <strain evidence="1">5116S-3</strain>
    </source>
</reference>
<proteinExistence type="predicted"/>
<organism evidence="1 2">
    <name type="scientific">Hymenobacter cellulosilyticus</name>
    <dbReference type="NCBI Taxonomy" id="2932248"/>
    <lineage>
        <taxon>Bacteria</taxon>
        <taxon>Pseudomonadati</taxon>
        <taxon>Bacteroidota</taxon>
        <taxon>Cytophagia</taxon>
        <taxon>Cytophagales</taxon>
        <taxon>Hymenobacteraceae</taxon>
        <taxon>Hymenobacter</taxon>
    </lineage>
</organism>
<gene>
    <name evidence="1" type="ORF">MUN79_10375</name>
</gene>
<evidence type="ECO:0000313" key="2">
    <source>
        <dbReference type="Proteomes" id="UP000831796"/>
    </source>
</evidence>
<accession>A0A8T9QDN9</accession>
<dbReference type="RefSeq" id="WP_244677590.1">
    <property type="nucleotide sequence ID" value="NZ_CP095046.1"/>
</dbReference>
<dbReference type="KEGG" id="hcu:MUN79_10375"/>
<dbReference type="AlphaFoldDB" id="A0A8T9QDN9"/>
<sequence>MVERCLRVMPDDTIPFDYNSADLIAPLVKLGEVKRAHALFDLLADRAQQSLAYYSQHDPALFEREVGVNIITLQHLYQAAADTNDRDRAARVAALAEQYYPRS</sequence>
<dbReference type="EMBL" id="CP095046">
    <property type="protein sequence ID" value="UOQ74248.1"/>
    <property type="molecule type" value="Genomic_DNA"/>
</dbReference>
<dbReference type="Proteomes" id="UP000831796">
    <property type="component" value="Chromosome"/>
</dbReference>
<evidence type="ECO:0000313" key="1">
    <source>
        <dbReference type="EMBL" id="UOQ74248.1"/>
    </source>
</evidence>
<name>A0A8T9QDN9_9BACT</name>
<keyword evidence="2" id="KW-1185">Reference proteome</keyword>